<accession>A0ACB9R9H9</accession>
<proteinExistence type="predicted"/>
<name>A0ACB9R9H9_9MYRT</name>
<comment type="caution">
    <text evidence="1">The sequence shown here is derived from an EMBL/GenBank/DDBJ whole genome shotgun (WGS) entry which is preliminary data.</text>
</comment>
<gene>
    <name evidence="1" type="ORF">MLD38_013420</name>
</gene>
<organism evidence="1 2">
    <name type="scientific">Melastoma candidum</name>
    <dbReference type="NCBI Taxonomy" id="119954"/>
    <lineage>
        <taxon>Eukaryota</taxon>
        <taxon>Viridiplantae</taxon>
        <taxon>Streptophyta</taxon>
        <taxon>Embryophyta</taxon>
        <taxon>Tracheophyta</taxon>
        <taxon>Spermatophyta</taxon>
        <taxon>Magnoliopsida</taxon>
        <taxon>eudicotyledons</taxon>
        <taxon>Gunneridae</taxon>
        <taxon>Pentapetalae</taxon>
        <taxon>rosids</taxon>
        <taxon>malvids</taxon>
        <taxon>Myrtales</taxon>
        <taxon>Melastomataceae</taxon>
        <taxon>Melastomatoideae</taxon>
        <taxon>Melastomateae</taxon>
        <taxon>Melastoma</taxon>
    </lineage>
</organism>
<dbReference type="Proteomes" id="UP001057402">
    <property type="component" value="Chromosome 4"/>
</dbReference>
<protein>
    <submittedName>
        <fullName evidence="1">Uncharacterized protein</fullName>
    </submittedName>
</protein>
<keyword evidence="2" id="KW-1185">Reference proteome</keyword>
<evidence type="ECO:0000313" key="2">
    <source>
        <dbReference type="Proteomes" id="UP001057402"/>
    </source>
</evidence>
<sequence>MADFSNRVAVVTGANKGIGFGICKLLRAKGVTVVLTARDEKRGLDAVRKLEEEEDVSGVITFHQLDVTDASSISALAGFIKAKFGKLDILVNNAGVPGATVDGDALRNSSSGLGEVDWSKITTESYEQTEDCLNINYYGAKRMIEAFLPLLRLSESPRIVNISSSMGRLMFLPDGWAKGVLSNGEDITEEKVEEIAREYLKDYKAGMWESKGWPKGVSAYIVSKAVLNGYTRAIAKKHRDLRINCVCPGFVKTDMNHNTGLLTIEEGAKGPVMLALLPDDGPTGAFFSRTEVGTFD</sequence>
<evidence type="ECO:0000313" key="1">
    <source>
        <dbReference type="EMBL" id="KAI4375565.1"/>
    </source>
</evidence>
<reference evidence="2" key="1">
    <citation type="journal article" date="2023" name="Front. Plant Sci.">
        <title>Chromosomal-level genome assembly of Melastoma candidum provides insights into trichome evolution.</title>
        <authorList>
            <person name="Zhong Y."/>
            <person name="Wu W."/>
            <person name="Sun C."/>
            <person name="Zou P."/>
            <person name="Liu Y."/>
            <person name="Dai S."/>
            <person name="Zhou R."/>
        </authorList>
    </citation>
    <scope>NUCLEOTIDE SEQUENCE [LARGE SCALE GENOMIC DNA]</scope>
</reference>
<dbReference type="EMBL" id="CM042883">
    <property type="protein sequence ID" value="KAI4375565.1"/>
    <property type="molecule type" value="Genomic_DNA"/>
</dbReference>